<gene>
    <name evidence="1" type="ORF">MNBD_GAMMA11-267</name>
</gene>
<evidence type="ECO:0008006" key="2">
    <source>
        <dbReference type="Google" id="ProtNLM"/>
    </source>
</evidence>
<sequence>MHLIKVAEVSGSEEKLTQAVLQITQMLGIYNAELARILHLRCADIGALLDAHKNISEDTEAWARAIKYIEMYEALYYLYEGNEIKINNWLRKKHKGLQAIPLYLMVDEQKINQVIDVLN</sequence>
<organism evidence="1">
    <name type="scientific">hydrothermal vent metagenome</name>
    <dbReference type="NCBI Taxonomy" id="652676"/>
    <lineage>
        <taxon>unclassified sequences</taxon>
        <taxon>metagenomes</taxon>
        <taxon>ecological metagenomes</taxon>
    </lineage>
</organism>
<reference evidence="1" key="1">
    <citation type="submission" date="2018-06" db="EMBL/GenBank/DDBJ databases">
        <authorList>
            <person name="Zhirakovskaya E."/>
        </authorList>
    </citation>
    <scope>NUCLEOTIDE SEQUENCE</scope>
</reference>
<protein>
    <recommendedName>
        <fullName evidence="2">Antitoxin Xre/MbcA/ParS-like toxin-binding domain-containing protein</fullName>
    </recommendedName>
</protein>
<accession>A0A3B0XTG6</accession>
<name>A0A3B0XTG6_9ZZZZ</name>
<proteinExistence type="predicted"/>
<dbReference type="AlphaFoldDB" id="A0A3B0XTG6"/>
<evidence type="ECO:0000313" key="1">
    <source>
        <dbReference type="EMBL" id="VAW65159.1"/>
    </source>
</evidence>
<dbReference type="EMBL" id="UOFG01000245">
    <property type="protein sequence ID" value="VAW65159.1"/>
    <property type="molecule type" value="Genomic_DNA"/>
</dbReference>